<dbReference type="InterPro" id="IPR036116">
    <property type="entry name" value="FN3_sf"/>
</dbReference>
<evidence type="ECO:0000259" key="3">
    <source>
        <dbReference type="PROSITE" id="PS50853"/>
    </source>
</evidence>
<dbReference type="CDD" id="cd00063">
    <property type="entry name" value="FN3"/>
    <property type="match status" value="2"/>
</dbReference>
<dbReference type="InterPro" id="IPR036179">
    <property type="entry name" value="Ig-like_dom_sf"/>
</dbReference>
<sequence length="430" mass="46149">MKFKTNGKLACYLGLASGSARAVRVSGAKATSEVKKTTSLETTLHGVSKFTNYSVRVLAFTRAGDGARSVPVHCLTDQDGKHCRPLPATPHSPERKKKPFHEGTWAALNSDVLRAVPGPPDMIKALAMNADSILVSWRRPQEPNGHIIKYYVYTRSLQSDNKNSSAPSTNGWVLAGVQQTHDTVLSSKEPVYEARRLKEFKRYEFWVTAVTIVGEGPSSTRVSQSPVSRVPARIASFSEAVVGAAGSGLSLSCRAVGLPAPSRTWRGPGGGPPPPRHRLMADHRLSLSPLRADDAGNYSCVAENVFGRDEVTYTLLVQVAPRAAVLSAASSSSRAITLVWRPPDSGGSPLTGIARSRCHDDHLCSITYKKGLGEYTYIQAKIDAASRVTLAYIGALFGIPDPDFWPVEGVSAPGFSQSVVAIPLVSLFNV</sequence>
<dbReference type="InterPro" id="IPR050964">
    <property type="entry name" value="Striated_Muscle_Regulatory"/>
</dbReference>
<dbReference type="EMBL" id="JARBHB010000009">
    <property type="protein sequence ID" value="KAJ8875449.1"/>
    <property type="molecule type" value="Genomic_DNA"/>
</dbReference>
<dbReference type="PROSITE" id="PS50853">
    <property type="entry name" value="FN3"/>
    <property type="match status" value="1"/>
</dbReference>
<dbReference type="Pfam" id="PF07679">
    <property type="entry name" value="I-set"/>
    <property type="match status" value="1"/>
</dbReference>
<dbReference type="PANTHER" id="PTHR13817">
    <property type="entry name" value="TITIN"/>
    <property type="match status" value="1"/>
</dbReference>
<gene>
    <name evidence="4" type="ORF">PR048_023344</name>
</gene>
<dbReference type="Gene3D" id="2.60.40.10">
    <property type="entry name" value="Immunoglobulins"/>
    <property type="match status" value="3"/>
</dbReference>
<proteinExistence type="predicted"/>
<dbReference type="InterPro" id="IPR003599">
    <property type="entry name" value="Ig_sub"/>
</dbReference>
<comment type="caution">
    <text evidence="4">The sequence shown here is derived from an EMBL/GenBank/DDBJ whole genome shotgun (WGS) entry which is preliminary data.</text>
</comment>
<dbReference type="InterPro" id="IPR013098">
    <property type="entry name" value="Ig_I-set"/>
</dbReference>
<evidence type="ECO:0000313" key="4">
    <source>
        <dbReference type="EMBL" id="KAJ8875449.1"/>
    </source>
</evidence>
<protein>
    <submittedName>
        <fullName evidence="4">Uncharacterized protein</fullName>
    </submittedName>
</protein>
<dbReference type="SMART" id="SM00060">
    <property type="entry name" value="FN3"/>
    <property type="match status" value="2"/>
</dbReference>
<dbReference type="SMART" id="SM00408">
    <property type="entry name" value="IGc2"/>
    <property type="match status" value="1"/>
</dbReference>
<feature type="domain" description="Ig-like" evidence="2">
    <location>
        <begin position="231"/>
        <end position="312"/>
    </location>
</feature>
<feature type="domain" description="Fibronectin type-III" evidence="3">
    <location>
        <begin position="119"/>
        <end position="233"/>
    </location>
</feature>
<accession>A0ABQ9GTU0</accession>
<reference evidence="4 5" key="1">
    <citation type="submission" date="2023-02" db="EMBL/GenBank/DDBJ databases">
        <title>LHISI_Scaffold_Assembly.</title>
        <authorList>
            <person name="Stuart O.P."/>
            <person name="Cleave R."/>
            <person name="Magrath M.J.L."/>
            <person name="Mikheyev A.S."/>
        </authorList>
    </citation>
    <scope>NUCLEOTIDE SEQUENCE [LARGE SCALE GENOMIC DNA]</scope>
    <source>
        <strain evidence="4">Daus_M_001</strain>
        <tissue evidence="4">Leg muscle</tissue>
    </source>
</reference>
<dbReference type="SUPFAM" id="SSF49265">
    <property type="entry name" value="Fibronectin type III"/>
    <property type="match status" value="1"/>
</dbReference>
<dbReference type="Proteomes" id="UP001159363">
    <property type="component" value="Chromosome 8"/>
</dbReference>
<evidence type="ECO:0000313" key="5">
    <source>
        <dbReference type="Proteomes" id="UP001159363"/>
    </source>
</evidence>
<dbReference type="InterPro" id="IPR007110">
    <property type="entry name" value="Ig-like_dom"/>
</dbReference>
<dbReference type="InterPro" id="IPR003598">
    <property type="entry name" value="Ig_sub2"/>
</dbReference>
<dbReference type="SUPFAM" id="SSF48726">
    <property type="entry name" value="Immunoglobulin"/>
    <property type="match status" value="1"/>
</dbReference>
<keyword evidence="1" id="KW-0677">Repeat</keyword>
<dbReference type="InterPro" id="IPR013783">
    <property type="entry name" value="Ig-like_fold"/>
</dbReference>
<evidence type="ECO:0000259" key="2">
    <source>
        <dbReference type="PROSITE" id="PS50835"/>
    </source>
</evidence>
<dbReference type="InterPro" id="IPR003961">
    <property type="entry name" value="FN3_dom"/>
</dbReference>
<dbReference type="SMART" id="SM00409">
    <property type="entry name" value="IG"/>
    <property type="match status" value="1"/>
</dbReference>
<dbReference type="PROSITE" id="PS50835">
    <property type="entry name" value="IG_LIKE"/>
    <property type="match status" value="1"/>
</dbReference>
<evidence type="ECO:0000256" key="1">
    <source>
        <dbReference type="ARBA" id="ARBA00022737"/>
    </source>
</evidence>
<dbReference type="Pfam" id="PF00041">
    <property type="entry name" value="fn3"/>
    <property type="match status" value="1"/>
</dbReference>
<organism evidence="4 5">
    <name type="scientific">Dryococelus australis</name>
    <dbReference type="NCBI Taxonomy" id="614101"/>
    <lineage>
        <taxon>Eukaryota</taxon>
        <taxon>Metazoa</taxon>
        <taxon>Ecdysozoa</taxon>
        <taxon>Arthropoda</taxon>
        <taxon>Hexapoda</taxon>
        <taxon>Insecta</taxon>
        <taxon>Pterygota</taxon>
        <taxon>Neoptera</taxon>
        <taxon>Polyneoptera</taxon>
        <taxon>Phasmatodea</taxon>
        <taxon>Verophasmatodea</taxon>
        <taxon>Anareolatae</taxon>
        <taxon>Phasmatidae</taxon>
        <taxon>Eurycanthinae</taxon>
        <taxon>Dryococelus</taxon>
    </lineage>
</organism>
<name>A0ABQ9GTU0_9NEOP</name>
<dbReference type="PANTHER" id="PTHR13817:SF166">
    <property type="entry name" value="NEURONAL IGCAM-RELATED"/>
    <property type="match status" value="1"/>
</dbReference>
<keyword evidence="5" id="KW-1185">Reference proteome</keyword>